<reference evidence="2" key="1">
    <citation type="submission" date="2020-03" db="EMBL/GenBank/DDBJ databases">
        <authorList>
            <person name="Weist P."/>
        </authorList>
    </citation>
    <scope>NUCLEOTIDE SEQUENCE</scope>
</reference>
<proteinExistence type="predicted"/>
<organism evidence="2 3">
    <name type="scientific">Pleuronectes platessa</name>
    <name type="common">European plaice</name>
    <dbReference type="NCBI Taxonomy" id="8262"/>
    <lineage>
        <taxon>Eukaryota</taxon>
        <taxon>Metazoa</taxon>
        <taxon>Chordata</taxon>
        <taxon>Craniata</taxon>
        <taxon>Vertebrata</taxon>
        <taxon>Euteleostomi</taxon>
        <taxon>Actinopterygii</taxon>
        <taxon>Neopterygii</taxon>
        <taxon>Teleostei</taxon>
        <taxon>Neoteleostei</taxon>
        <taxon>Acanthomorphata</taxon>
        <taxon>Carangaria</taxon>
        <taxon>Pleuronectiformes</taxon>
        <taxon>Pleuronectoidei</taxon>
        <taxon>Pleuronectidae</taxon>
        <taxon>Pleuronectes</taxon>
    </lineage>
</organism>
<protein>
    <submittedName>
        <fullName evidence="2">Uncharacterized protein</fullName>
    </submittedName>
</protein>
<feature type="region of interest" description="Disordered" evidence="1">
    <location>
        <begin position="1"/>
        <end position="29"/>
    </location>
</feature>
<dbReference type="EMBL" id="CADEAL010004460">
    <property type="protein sequence ID" value="CAB1460092.1"/>
    <property type="molecule type" value="Genomic_DNA"/>
</dbReference>
<dbReference type="AlphaFoldDB" id="A0A9N7W364"/>
<dbReference type="Proteomes" id="UP001153269">
    <property type="component" value="Unassembled WGS sequence"/>
</dbReference>
<name>A0A9N7W364_PLEPL</name>
<evidence type="ECO:0000256" key="1">
    <source>
        <dbReference type="SAM" id="MobiDB-lite"/>
    </source>
</evidence>
<keyword evidence="3" id="KW-1185">Reference proteome</keyword>
<gene>
    <name evidence="2" type="ORF">PLEPLA_LOCUS47929</name>
</gene>
<evidence type="ECO:0000313" key="3">
    <source>
        <dbReference type="Proteomes" id="UP001153269"/>
    </source>
</evidence>
<feature type="region of interest" description="Disordered" evidence="1">
    <location>
        <begin position="65"/>
        <end position="114"/>
    </location>
</feature>
<evidence type="ECO:0000313" key="2">
    <source>
        <dbReference type="EMBL" id="CAB1460092.1"/>
    </source>
</evidence>
<feature type="compositionally biased region" description="Basic and acidic residues" evidence="1">
    <location>
        <begin position="1"/>
        <end position="13"/>
    </location>
</feature>
<comment type="caution">
    <text evidence="2">The sequence shown here is derived from an EMBL/GenBank/DDBJ whole genome shotgun (WGS) entry which is preliminary data.</text>
</comment>
<sequence>MADPFSEPRKHVSQEFSSNPTSWAAPPHNMASLTNPCVLFMTWGPAPGTDTVNMAVVIHGQPPCPCHPERAGAADQQNVTSPRKRRDEGSRLWQNARGPFTRTGTAPPRINAHL</sequence>
<accession>A0A9N7W364</accession>